<evidence type="ECO:0000256" key="2">
    <source>
        <dbReference type="ARBA" id="ARBA00022605"/>
    </source>
</evidence>
<evidence type="ECO:0000256" key="5">
    <source>
        <dbReference type="RuleBase" id="RU003719"/>
    </source>
</evidence>
<dbReference type="InterPro" id="IPR015878">
    <property type="entry name" value="Ado_hCys_hydrolase_NAD-bd"/>
</dbReference>
<dbReference type="SMART" id="SM00997">
    <property type="entry name" value="AdoHcyase_NAD"/>
    <property type="match status" value="1"/>
</dbReference>
<dbReference type="Pfam" id="PF00389">
    <property type="entry name" value="2-Hacid_dh"/>
    <property type="match status" value="1"/>
</dbReference>
<evidence type="ECO:0000256" key="3">
    <source>
        <dbReference type="ARBA" id="ARBA00023002"/>
    </source>
</evidence>
<evidence type="ECO:0000256" key="4">
    <source>
        <dbReference type="ARBA" id="ARBA00023027"/>
    </source>
</evidence>
<reference evidence="7" key="1">
    <citation type="journal article" date="2017" name="Nature">
        <title>Asgard archaea illuminate the origin of eukaryotic cellular complexity.</title>
        <authorList>
            <person name="Zaremba-Niedzwiedzka K."/>
            <person name="Caceres E.F."/>
            <person name="Saw J.H."/>
            <person name="Backstrom D."/>
            <person name="Juzokaite L."/>
            <person name="Vancaester E."/>
            <person name="Seitz K.W."/>
            <person name="Anantharaman K."/>
            <person name="Starnawski P."/>
            <person name="Kjeldsen K.U."/>
            <person name="Scott M.B."/>
            <person name="Nunoura T."/>
            <person name="Banfield J.F."/>
            <person name="Schramm A."/>
            <person name="Baker B.J."/>
            <person name="Spang A."/>
            <person name="Ettema T.J.G."/>
        </authorList>
    </citation>
    <scope>NUCLEOTIDE SEQUENCE</scope>
    <source>
        <strain evidence="7">LCB_4</strain>
    </source>
</reference>
<dbReference type="Proteomes" id="UP000186851">
    <property type="component" value="Chromosome"/>
</dbReference>
<dbReference type="Pfam" id="PF02826">
    <property type="entry name" value="2-Hacid_dh_C"/>
    <property type="match status" value="1"/>
</dbReference>
<evidence type="ECO:0000256" key="1">
    <source>
        <dbReference type="ARBA" id="ARBA00005854"/>
    </source>
</evidence>
<dbReference type="InterPro" id="IPR050857">
    <property type="entry name" value="D-2-hydroxyacid_DH"/>
</dbReference>
<dbReference type="InterPro" id="IPR029752">
    <property type="entry name" value="D-isomer_DH_CS1"/>
</dbReference>
<dbReference type="SUPFAM" id="SSF52283">
    <property type="entry name" value="Formate/glycerate dehydrogenase catalytic domain-like"/>
    <property type="match status" value="1"/>
</dbReference>
<dbReference type="InterPro" id="IPR006140">
    <property type="entry name" value="D-isomer_DH_NAD-bd"/>
</dbReference>
<dbReference type="KEGG" id="oyw:OdinLCB4_004425"/>
<keyword evidence="2" id="KW-0028">Amino-acid biosynthesis</keyword>
<dbReference type="InterPro" id="IPR036291">
    <property type="entry name" value="NAD(P)-bd_dom_sf"/>
</dbReference>
<keyword evidence="4" id="KW-0520">NAD</keyword>
<dbReference type="GO" id="GO:0051287">
    <property type="term" value="F:NAD binding"/>
    <property type="evidence" value="ECO:0007669"/>
    <property type="project" value="InterPro"/>
</dbReference>
<dbReference type="InterPro" id="IPR029753">
    <property type="entry name" value="D-isomer_DH_CS"/>
</dbReference>
<dbReference type="InterPro" id="IPR006139">
    <property type="entry name" value="D-isomer_2_OHA_DH_cat_dom"/>
</dbReference>
<dbReference type="PANTHER" id="PTHR42789">
    <property type="entry name" value="D-ISOMER SPECIFIC 2-HYDROXYACID DEHYDROGENASE FAMILY PROTEIN (AFU_ORTHOLOGUE AFUA_6G10090)"/>
    <property type="match status" value="1"/>
</dbReference>
<dbReference type="GO" id="GO:0006564">
    <property type="term" value="P:L-serine biosynthetic process"/>
    <property type="evidence" value="ECO:0007669"/>
    <property type="project" value="UniProtKB-ARBA"/>
</dbReference>
<gene>
    <name evidence="7" type="ORF">OdinLCB4_004425</name>
</gene>
<evidence type="ECO:0000259" key="6">
    <source>
        <dbReference type="SMART" id="SM00997"/>
    </source>
</evidence>
<dbReference type="PANTHER" id="PTHR42789:SF1">
    <property type="entry name" value="D-ISOMER SPECIFIC 2-HYDROXYACID DEHYDROGENASE FAMILY PROTEIN (AFU_ORTHOLOGUE AFUA_6G10090)"/>
    <property type="match status" value="1"/>
</dbReference>
<dbReference type="Gene3D" id="3.40.50.720">
    <property type="entry name" value="NAD(P)-binding Rossmann-like Domain"/>
    <property type="match status" value="2"/>
</dbReference>
<dbReference type="PROSITE" id="PS00065">
    <property type="entry name" value="D_2_HYDROXYACID_DH_1"/>
    <property type="match status" value="1"/>
</dbReference>
<feature type="domain" description="S-adenosyl-L-homocysteine hydrolase NAD binding" evidence="6">
    <location>
        <begin position="138"/>
        <end position="256"/>
    </location>
</feature>
<evidence type="ECO:0000313" key="8">
    <source>
        <dbReference type="Proteomes" id="UP000186851"/>
    </source>
</evidence>
<dbReference type="FunFam" id="3.40.50.720:FF:000041">
    <property type="entry name" value="D-3-phosphoglycerate dehydrogenase"/>
    <property type="match status" value="1"/>
</dbReference>
<organism evidence="7 8">
    <name type="scientific">Odinarchaeota yellowstonii (strain LCB_4)</name>
    <dbReference type="NCBI Taxonomy" id="1841599"/>
    <lineage>
        <taxon>Archaea</taxon>
        <taxon>Promethearchaeati</taxon>
        <taxon>Candidatus Odinarchaeota</taxon>
        <taxon>Candidatus Odinarchaeia</taxon>
        <taxon>Candidatus Odinarchaeales</taxon>
        <taxon>Candidatus Odinarchaeaceae</taxon>
        <taxon>Candidatus Odinarchaeum</taxon>
    </lineage>
</organism>
<evidence type="ECO:0000313" key="7">
    <source>
        <dbReference type="EMBL" id="WEU39735.1"/>
    </source>
</evidence>
<dbReference type="GO" id="GO:0047545">
    <property type="term" value="F:(S)-2-hydroxyglutarate dehydrogenase activity"/>
    <property type="evidence" value="ECO:0007669"/>
    <property type="project" value="UniProtKB-ARBA"/>
</dbReference>
<name>A0AAF0D119_ODILC</name>
<dbReference type="GO" id="GO:0004617">
    <property type="term" value="F:phosphoglycerate dehydrogenase activity"/>
    <property type="evidence" value="ECO:0007669"/>
    <property type="project" value="UniProtKB-ARBA"/>
</dbReference>
<keyword evidence="3 5" id="KW-0560">Oxidoreductase</keyword>
<reference evidence="7" key="2">
    <citation type="journal article" date="2022" name="Nat. Microbiol.">
        <title>A closed Candidatus Odinarchaeum chromosome exposes Asgard archaeal viruses.</title>
        <authorList>
            <person name="Tamarit D."/>
            <person name="Caceres E.F."/>
            <person name="Krupovic M."/>
            <person name="Nijland R."/>
            <person name="Eme L."/>
            <person name="Robinson N.P."/>
            <person name="Ettema T.J.G."/>
        </authorList>
    </citation>
    <scope>NUCLEOTIDE SEQUENCE</scope>
    <source>
        <strain evidence="7">LCB_4</strain>
    </source>
</reference>
<dbReference type="SUPFAM" id="SSF51735">
    <property type="entry name" value="NAD(P)-binding Rossmann-fold domains"/>
    <property type="match status" value="1"/>
</dbReference>
<dbReference type="PROSITE" id="PS00671">
    <property type="entry name" value="D_2_HYDROXYACID_DH_3"/>
    <property type="match status" value="1"/>
</dbReference>
<dbReference type="CDD" id="cd12173">
    <property type="entry name" value="PGDH_4"/>
    <property type="match status" value="1"/>
</dbReference>
<dbReference type="PROSITE" id="PS00670">
    <property type="entry name" value="D_2_HYDROXYACID_DH_2"/>
    <property type="match status" value="1"/>
</dbReference>
<dbReference type="AlphaFoldDB" id="A0AAF0D119"/>
<dbReference type="EMBL" id="CP091871">
    <property type="protein sequence ID" value="WEU39735.1"/>
    <property type="molecule type" value="Genomic_DNA"/>
</dbReference>
<comment type="similarity">
    <text evidence="1 5">Belongs to the D-isomer specific 2-hydroxyacid dehydrogenase family.</text>
</comment>
<proteinExistence type="inferred from homology"/>
<accession>A0AAF0D119</accession>
<sequence>MSRLKILVNDEIDNEAIDLLRSKGFQVDVKEYSQQDLVKNISSYEVLIVRSRSKVDRDVIEAGKDLKIIARAGVGLDNIDVEAAKQRNIIVLNAPEAPSIAVCELVFGLMLSIARQICLASNRLKSGEWIKKQLSGFELYGKNLAIIGYGNIGRQVGLRAKAFGMNVHVYDVAEQSLMKAKEEGFNVYGPDRINLTDMLKKADIITVHVPLLPATKKLIGEREFEYMKTGVVIINTSRGGVIDEQALLTNLNNGKVAGAGLDVYEIEPPVAGVSKNLVEHPKTVCTPHIGASTMESQRKAGMIIAEKIISILKP</sequence>
<protein>
    <submittedName>
        <fullName evidence="7">Hydroxyacid dehydrogenase</fullName>
    </submittedName>
</protein>